<accession>A0A0R1YC89</accession>
<dbReference type="Pfam" id="PF01926">
    <property type="entry name" value="MMR_HSR1"/>
    <property type="match status" value="1"/>
</dbReference>
<comment type="function">
    <text evidence="10">Necessary for normal cell division and for the maintenance of normal septation.</text>
</comment>
<dbReference type="HAMAP" id="MF_00321">
    <property type="entry name" value="GTPase_EngB"/>
    <property type="match status" value="1"/>
</dbReference>
<dbReference type="InterPro" id="IPR027417">
    <property type="entry name" value="P-loop_NTPase"/>
</dbReference>
<comment type="similarity">
    <text evidence="2 10">Belongs to the TRAFAC class TrmE-Era-EngA-EngB-Septin-like GTPase superfamily. EngB GTPase family.</text>
</comment>
<organism evidence="12 13">
    <name type="scientific">Agrilactobacillus composti DSM 18527 = JCM 14202</name>
    <dbReference type="NCBI Taxonomy" id="1423734"/>
    <lineage>
        <taxon>Bacteria</taxon>
        <taxon>Bacillati</taxon>
        <taxon>Bacillota</taxon>
        <taxon>Bacilli</taxon>
        <taxon>Lactobacillales</taxon>
        <taxon>Lactobacillaceae</taxon>
        <taxon>Agrilactobacillus</taxon>
    </lineage>
</organism>
<dbReference type="NCBIfam" id="TIGR00231">
    <property type="entry name" value="small_GTP"/>
    <property type="match status" value="1"/>
</dbReference>
<dbReference type="GO" id="GO:0046872">
    <property type="term" value="F:metal ion binding"/>
    <property type="evidence" value="ECO:0007669"/>
    <property type="project" value="UniProtKB-KW"/>
</dbReference>
<dbReference type="AlphaFoldDB" id="A0A0R1YC89"/>
<comment type="cofactor">
    <cofactor evidence="1">
        <name>Mg(2+)</name>
        <dbReference type="ChEBI" id="CHEBI:18420"/>
    </cofactor>
</comment>
<keyword evidence="3 10" id="KW-0132">Cell division</keyword>
<reference evidence="12 13" key="1">
    <citation type="journal article" date="2015" name="Genome Announc.">
        <title>Expanding the biotechnology potential of lactobacilli through comparative genomics of 213 strains and associated genera.</title>
        <authorList>
            <person name="Sun Z."/>
            <person name="Harris H.M."/>
            <person name="McCann A."/>
            <person name="Guo C."/>
            <person name="Argimon S."/>
            <person name="Zhang W."/>
            <person name="Yang X."/>
            <person name="Jeffery I.B."/>
            <person name="Cooney J.C."/>
            <person name="Kagawa T.F."/>
            <person name="Liu W."/>
            <person name="Song Y."/>
            <person name="Salvetti E."/>
            <person name="Wrobel A."/>
            <person name="Rasinkangas P."/>
            <person name="Parkhill J."/>
            <person name="Rea M.C."/>
            <person name="O'Sullivan O."/>
            <person name="Ritari J."/>
            <person name="Douillard F.P."/>
            <person name="Paul Ross R."/>
            <person name="Yang R."/>
            <person name="Briner A.E."/>
            <person name="Felis G.E."/>
            <person name="de Vos W.M."/>
            <person name="Barrangou R."/>
            <person name="Klaenhammer T.R."/>
            <person name="Caufield P.W."/>
            <person name="Cui Y."/>
            <person name="Zhang H."/>
            <person name="O'Toole P.W."/>
        </authorList>
    </citation>
    <scope>NUCLEOTIDE SEQUENCE [LARGE SCALE GENOMIC DNA]</scope>
    <source>
        <strain evidence="12 13">DSM 18527</strain>
    </source>
</reference>
<dbReference type="RefSeq" id="WP_057002269.1">
    <property type="nucleotide sequence ID" value="NZ_AZGA01000002.1"/>
</dbReference>
<dbReference type="InterPro" id="IPR030393">
    <property type="entry name" value="G_ENGB_dom"/>
</dbReference>
<dbReference type="PANTHER" id="PTHR11649:SF13">
    <property type="entry name" value="ENGB-TYPE G DOMAIN-CONTAINING PROTEIN"/>
    <property type="match status" value="1"/>
</dbReference>
<dbReference type="FunFam" id="3.40.50.300:FF:000098">
    <property type="entry name" value="Probable GTP-binding protein EngB"/>
    <property type="match status" value="1"/>
</dbReference>
<evidence type="ECO:0000313" key="13">
    <source>
        <dbReference type="Proteomes" id="UP000051236"/>
    </source>
</evidence>
<evidence type="ECO:0000259" key="11">
    <source>
        <dbReference type="PROSITE" id="PS51706"/>
    </source>
</evidence>
<evidence type="ECO:0000256" key="10">
    <source>
        <dbReference type="HAMAP-Rule" id="MF_00321"/>
    </source>
</evidence>
<evidence type="ECO:0000256" key="1">
    <source>
        <dbReference type="ARBA" id="ARBA00001946"/>
    </source>
</evidence>
<evidence type="ECO:0000256" key="5">
    <source>
        <dbReference type="ARBA" id="ARBA00022741"/>
    </source>
</evidence>
<proteinExistence type="inferred from homology"/>
<evidence type="ECO:0000256" key="9">
    <source>
        <dbReference type="ARBA" id="ARBA00023306"/>
    </source>
</evidence>
<dbReference type="PROSITE" id="PS51706">
    <property type="entry name" value="G_ENGB"/>
    <property type="match status" value="1"/>
</dbReference>
<dbReference type="InterPro" id="IPR005225">
    <property type="entry name" value="Small_GTP-bd"/>
</dbReference>
<feature type="domain" description="EngB-type G" evidence="11">
    <location>
        <begin position="22"/>
        <end position="195"/>
    </location>
</feature>
<protein>
    <recommendedName>
        <fullName evidence="10">Probable GTP-binding protein EngB</fullName>
    </recommendedName>
</protein>
<evidence type="ECO:0000256" key="4">
    <source>
        <dbReference type="ARBA" id="ARBA00022723"/>
    </source>
</evidence>
<keyword evidence="4" id="KW-0479">Metal-binding</keyword>
<dbReference type="Gene3D" id="3.40.50.300">
    <property type="entry name" value="P-loop containing nucleotide triphosphate hydrolases"/>
    <property type="match status" value="1"/>
</dbReference>
<keyword evidence="7 10" id="KW-0342">GTP-binding</keyword>
<evidence type="ECO:0000256" key="7">
    <source>
        <dbReference type="ARBA" id="ARBA00023134"/>
    </source>
</evidence>
<dbReference type="EMBL" id="AZGA01000002">
    <property type="protein sequence ID" value="KRM36588.1"/>
    <property type="molecule type" value="Genomic_DNA"/>
</dbReference>
<dbReference type="GO" id="GO:0005525">
    <property type="term" value="F:GTP binding"/>
    <property type="evidence" value="ECO:0007669"/>
    <property type="project" value="UniProtKB-UniRule"/>
</dbReference>
<dbReference type="InterPro" id="IPR006073">
    <property type="entry name" value="GTP-bd"/>
</dbReference>
<dbReference type="GO" id="GO:0005829">
    <property type="term" value="C:cytosol"/>
    <property type="evidence" value="ECO:0007669"/>
    <property type="project" value="TreeGrafter"/>
</dbReference>
<dbReference type="InterPro" id="IPR019987">
    <property type="entry name" value="GTP-bd_ribosome_bio_YsxC"/>
</dbReference>
<dbReference type="CDD" id="cd01876">
    <property type="entry name" value="YihA_EngB"/>
    <property type="match status" value="1"/>
</dbReference>
<dbReference type="STRING" id="1423734.FC83_GL002462"/>
<dbReference type="PANTHER" id="PTHR11649">
    <property type="entry name" value="MSS1/TRME-RELATED GTP-BINDING PROTEIN"/>
    <property type="match status" value="1"/>
</dbReference>
<dbReference type="PATRIC" id="fig|1423734.3.peg.2496"/>
<comment type="caution">
    <text evidence="12">The sequence shown here is derived from an EMBL/GenBank/DDBJ whole genome shotgun (WGS) entry which is preliminary data.</text>
</comment>
<gene>
    <name evidence="10" type="primary">engB</name>
    <name evidence="12" type="ORF">FC83_GL002462</name>
</gene>
<keyword evidence="13" id="KW-1185">Reference proteome</keyword>
<evidence type="ECO:0000256" key="2">
    <source>
        <dbReference type="ARBA" id="ARBA00009638"/>
    </source>
</evidence>
<keyword evidence="9 10" id="KW-0131">Cell cycle</keyword>
<evidence type="ECO:0000256" key="3">
    <source>
        <dbReference type="ARBA" id="ARBA00022618"/>
    </source>
</evidence>
<dbReference type="GO" id="GO:0000917">
    <property type="term" value="P:division septum assembly"/>
    <property type="evidence" value="ECO:0007669"/>
    <property type="project" value="UniProtKB-KW"/>
</dbReference>
<evidence type="ECO:0000256" key="8">
    <source>
        <dbReference type="ARBA" id="ARBA00023210"/>
    </source>
</evidence>
<keyword evidence="8 10" id="KW-0717">Septation</keyword>
<evidence type="ECO:0000256" key="6">
    <source>
        <dbReference type="ARBA" id="ARBA00022842"/>
    </source>
</evidence>
<dbReference type="NCBIfam" id="TIGR03598">
    <property type="entry name" value="GTPase_YsxC"/>
    <property type="match status" value="1"/>
</dbReference>
<sequence length="203" mass="23052">MQFSDIKLVISAVDPKQYPTDGLPEIALSGRSNVGKSSLINTLLSRKGLARTSSTPGKTQTLNFYNIANRLYFVDVPGYGYAKVSKKQREQFGHIIETYLQTRKQMKGVVLLVDARHAPTSDDVSMYNYLKYYEVPTLVVATKVDKIKRGQRVKQTKLIISALDMDPNDELIFFSSETKEGHDAVWRWIEQRSQLTILDETKS</sequence>
<dbReference type="eggNOG" id="COG0218">
    <property type="taxonomic scope" value="Bacteria"/>
</dbReference>
<dbReference type="Proteomes" id="UP000051236">
    <property type="component" value="Unassembled WGS sequence"/>
</dbReference>
<dbReference type="SUPFAM" id="SSF52540">
    <property type="entry name" value="P-loop containing nucleoside triphosphate hydrolases"/>
    <property type="match status" value="1"/>
</dbReference>
<keyword evidence="6" id="KW-0460">Magnesium</keyword>
<keyword evidence="5 10" id="KW-0547">Nucleotide-binding</keyword>
<evidence type="ECO:0000313" key="12">
    <source>
        <dbReference type="EMBL" id="KRM36588.1"/>
    </source>
</evidence>
<name>A0A0R1YC89_9LACO</name>